<feature type="region of interest" description="Disordered" evidence="8">
    <location>
        <begin position="190"/>
        <end position="209"/>
    </location>
</feature>
<feature type="region of interest" description="Disordered" evidence="8">
    <location>
        <begin position="126"/>
        <end position="185"/>
    </location>
</feature>
<dbReference type="Proteomes" id="UP000000437">
    <property type="component" value="Chromosome 12"/>
</dbReference>
<dbReference type="GO" id="GO:0055007">
    <property type="term" value="P:cardiac muscle cell differentiation"/>
    <property type="evidence" value="ECO:0000318"/>
    <property type="project" value="GO_Central"/>
</dbReference>
<dbReference type="PANTHER" id="PTHR22793:SF11">
    <property type="entry name" value="MYOCARDIN"/>
    <property type="match status" value="1"/>
</dbReference>
<feature type="compositionally biased region" description="Basic and acidic residues" evidence="8">
    <location>
        <begin position="53"/>
        <end position="87"/>
    </location>
</feature>
<keyword evidence="5" id="KW-0804">Transcription</keyword>
<evidence type="ECO:0000256" key="5">
    <source>
        <dbReference type="ARBA" id="ARBA00023163"/>
    </source>
</evidence>
<keyword evidence="3" id="KW-0805">Transcription regulation</keyword>
<gene>
    <name evidence="11 12" type="primary">myocd</name>
</gene>
<reference evidence="11" key="1">
    <citation type="submission" date="2025-08" db="UniProtKB">
        <authorList>
            <consortium name="RefSeq"/>
        </authorList>
    </citation>
    <scope>IDENTIFICATION</scope>
    <source>
        <strain evidence="11">Tuebingen</strain>
        <tissue evidence="11">Fibroblasts and whole tissue</tissue>
    </source>
</reference>
<evidence type="ECO:0000313" key="11">
    <source>
        <dbReference type="RefSeq" id="XP_005169482.1"/>
    </source>
</evidence>
<dbReference type="InterPro" id="IPR003034">
    <property type="entry name" value="SAP_dom"/>
</dbReference>
<feature type="region of interest" description="Disordered" evidence="8">
    <location>
        <begin position="365"/>
        <end position="445"/>
    </location>
</feature>
<feature type="region of interest" description="Disordered" evidence="8">
    <location>
        <begin position="281"/>
        <end position="326"/>
    </location>
</feature>
<dbReference type="FunFam" id="1.10.720.30:FF:000002">
    <property type="entry name" value="Myocardin related transcription factor A"/>
    <property type="match status" value="1"/>
</dbReference>
<dbReference type="AGR" id="ZFIN:ZDB-GENE-121214-328"/>
<evidence type="ECO:0000256" key="3">
    <source>
        <dbReference type="ARBA" id="ARBA00023015"/>
    </source>
</evidence>
<dbReference type="SUPFAM" id="SSF68906">
    <property type="entry name" value="SAP domain"/>
    <property type="match status" value="1"/>
</dbReference>
<feature type="compositionally biased region" description="Low complexity" evidence="8">
    <location>
        <begin position="409"/>
        <end position="424"/>
    </location>
</feature>
<feature type="region of interest" description="Disordered" evidence="8">
    <location>
        <begin position="53"/>
        <end position="94"/>
    </location>
</feature>
<organism evidence="10 11">
    <name type="scientific">Danio rerio</name>
    <name type="common">Zebrafish</name>
    <name type="synonym">Brachydanio rerio</name>
    <dbReference type="NCBI Taxonomy" id="7955"/>
    <lineage>
        <taxon>Eukaryota</taxon>
        <taxon>Metazoa</taxon>
        <taxon>Chordata</taxon>
        <taxon>Craniata</taxon>
        <taxon>Vertebrata</taxon>
        <taxon>Euteleostomi</taxon>
        <taxon>Actinopterygii</taxon>
        <taxon>Neopterygii</taxon>
        <taxon>Teleostei</taxon>
        <taxon>Ostariophysi</taxon>
        <taxon>Cypriniformes</taxon>
        <taxon>Danionidae</taxon>
        <taxon>Danioninae</taxon>
        <taxon>Danio</taxon>
    </lineage>
</organism>
<dbReference type="Pfam" id="PF02037">
    <property type="entry name" value="SAP"/>
    <property type="match status" value="1"/>
</dbReference>
<feature type="compositionally biased region" description="Low complexity" evidence="8">
    <location>
        <begin position="378"/>
        <end position="388"/>
    </location>
</feature>
<evidence type="ECO:0000256" key="7">
    <source>
        <dbReference type="SAM" id="Coils"/>
    </source>
</evidence>
<evidence type="ECO:0000259" key="9">
    <source>
        <dbReference type="PROSITE" id="PS50800"/>
    </source>
</evidence>
<dbReference type="InterPro" id="IPR036361">
    <property type="entry name" value="SAP_dom_sf"/>
</dbReference>
<dbReference type="GO" id="GO:0005634">
    <property type="term" value="C:nucleus"/>
    <property type="evidence" value="ECO:0000318"/>
    <property type="project" value="GO_Central"/>
</dbReference>
<dbReference type="GlyGen" id="A0A8M2BGQ6">
    <property type="glycosylation" value="1 site"/>
</dbReference>
<feature type="region of interest" description="Disordered" evidence="8">
    <location>
        <begin position="554"/>
        <end position="581"/>
    </location>
</feature>
<evidence type="ECO:0000256" key="6">
    <source>
        <dbReference type="ARBA" id="ARBA00023242"/>
    </source>
</evidence>
<feature type="domain" description="SAP" evidence="9">
    <location>
        <begin position="331"/>
        <end position="365"/>
    </location>
</feature>
<evidence type="ECO:0000313" key="10">
    <source>
        <dbReference type="Proteomes" id="UP000000437"/>
    </source>
</evidence>
<evidence type="ECO:0000256" key="2">
    <source>
        <dbReference type="ARBA" id="ARBA00022737"/>
    </source>
</evidence>
<dbReference type="InterPro" id="IPR004018">
    <property type="entry name" value="RPEL_repeat"/>
</dbReference>
<keyword evidence="4 7" id="KW-0175">Coiled coil</keyword>
<evidence type="ECO:0000256" key="1">
    <source>
        <dbReference type="ARBA" id="ARBA00004123"/>
    </source>
</evidence>
<sequence>MTLLSSEHSVLIRSKFKSVLQLRLQQRRTREQISDQAVMPPLKSPAAFHEQRKNLERSKNGDYLKHKIRSRSEKSELANMRILHDGEGPTADTHSRLKRARLTEQNMSPLQEDTDTVNDGLQQDSYTFEEDSSSEESLLENKSSGSCSPTADSSRQHGSQSKDGSSQNQDENMTKSQENPPVPVPAIVKSKMSEKNRHKKPKDMKPKVKKLKYHQYIPPDQKAERSPAPQMDSAYARLLQQQQLFLQLQILSQQKQQMQTQQTQMQTQTQQSFSYHTLGPHTHKQVSEAQASCSSSVHTSTSSSSSSSSPEKNSYCSSISPVRPAPLPTNLDDLKVSELRQQLRVRGLPVSGTKTALIQRLRPFRDSGCGSPLGPVDPSSSTFPASSFQPPPPSAGLHPFCSSTPPVSPASSDLSISADSFSDATVSPFGTQPSPAHTEHTPDAEKDKMLLEKQKVIEELMWRLQQEQRQVEELRTQLHRRRLEPHAHTHTPFCSAVVKQEPLSSSCVELQTSGGVCAFLSPQCSPQESPLNKPCSSPQSTHTSPAHTHLLTHTLNHNNTSGSRGSIQHQQKSSAPPLSCSYSSEQRSVQLYCSPSEHSISSRAAAKSRSAAPQREARSPSSPAIFCSSDCPASVSKRPPCYQDAVKQQMVRSQQMDELLDVLIESGVSPSGGRFHRPYDAHTDVQLEALLHRTHSQTHTQTHTDPSAPAELLMEPLSPSAGKLAVLEAQGLGLGFCESPWESMEWLDLTPPGSTFQSAVPPAATHTHNIFSSEFLDAADISLNLDQW</sequence>
<dbReference type="GO" id="GO:0051145">
    <property type="term" value="P:smooth muscle cell differentiation"/>
    <property type="evidence" value="ECO:0000318"/>
    <property type="project" value="GO_Central"/>
</dbReference>
<dbReference type="PROSITE" id="PS50800">
    <property type="entry name" value="SAP"/>
    <property type="match status" value="1"/>
</dbReference>
<feature type="coiled-coil region" evidence="7">
    <location>
        <begin position="450"/>
        <end position="484"/>
    </location>
</feature>
<dbReference type="GO" id="GO:0003713">
    <property type="term" value="F:transcription coactivator activity"/>
    <property type="evidence" value="ECO:0000318"/>
    <property type="project" value="GO_Central"/>
</dbReference>
<dbReference type="SMART" id="SM00513">
    <property type="entry name" value="SAP"/>
    <property type="match status" value="1"/>
</dbReference>
<evidence type="ECO:0000313" key="12">
    <source>
        <dbReference type="ZFIN" id="ZDB-GENE-121214-328"/>
    </source>
</evidence>
<dbReference type="InterPro" id="IPR043451">
    <property type="entry name" value="Myocardin-like"/>
</dbReference>
<dbReference type="OrthoDB" id="197676at2759"/>
<feature type="region of interest" description="Disordered" evidence="8">
    <location>
        <begin position="604"/>
        <end position="623"/>
    </location>
</feature>
<dbReference type="AlphaFoldDB" id="A0A8M2BGQ6"/>
<feature type="compositionally biased region" description="Polar residues" evidence="8">
    <location>
        <begin position="562"/>
        <end position="572"/>
    </location>
</feature>
<dbReference type="PANTHER" id="PTHR22793">
    <property type="entry name" value="MYOCARDIN-RELATED TRANSCRIPTION FACTOR-RELATED"/>
    <property type="match status" value="1"/>
</dbReference>
<keyword evidence="2" id="KW-0677">Repeat</keyword>
<name>A0A8M2BGQ6_DANRE</name>
<accession>A0A8M2BGQ6</accession>
<evidence type="ECO:0000256" key="8">
    <source>
        <dbReference type="SAM" id="MobiDB-lite"/>
    </source>
</evidence>
<keyword evidence="6" id="KW-0539">Nucleus</keyword>
<dbReference type="SMART" id="SM00707">
    <property type="entry name" value="RPEL"/>
    <property type="match status" value="2"/>
</dbReference>
<dbReference type="RefSeq" id="XP_005169482.1">
    <property type="nucleotide sequence ID" value="XM_005169425.5"/>
</dbReference>
<feature type="compositionally biased region" description="Acidic residues" evidence="8">
    <location>
        <begin position="127"/>
        <end position="138"/>
    </location>
</feature>
<protein>
    <submittedName>
        <fullName evidence="11">Myocardin isoform X1</fullName>
    </submittedName>
</protein>
<dbReference type="Gene3D" id="6.10.140.2040">
    <property type="match status" value="1"/>
</dbReference>
<dbReference type="Gene3D" id="1.10.720.30">
    <property type="entry name" value="SAP domain"/>
    <property type="match status" value="1"/>
</dbReference>
<feature type="compositionally biased region" description="Basic residues" evidence="8">
    <location>
        <begin position="196"/>
        <end position="209"/>
    </location>
</feature>
<dbReference type="GeneID" id="100331725"/>
<dbReference type="ZFIN" id="ZDB-GENE-121214-328">
    <property type="gene designation" value="myocd"/>
</dbReference>
<evidence type="ECO:0000256" key="4">
    <source>
        <dbReference type="ARBA" id="ARBA00023054"/>
    </source>
</evidence>
<keyword evidence="10" id="KW-1185">Reference proteome</keyword>
<feature type="compositionally biased region" description="Polar residues" evidence="8">
    <location>
        <begin position="147"/>
        <end position="179"/>
    </location>
</feature>
<dbReference type="CTD" id="93649"/>
<comment type="subcellular location">
    <subcellularLocation>
        <location evidence="1">Nucleus</location>
    </subcellularLocation>
</comment>
<proteinExistence type="predicted"/>
<feature type="compositionally biased region" description="Low complexity" evidence="8">
    <location>
        <begin position="292"/>
        <end position="318"/>
    </location>
</feature>
<dbReference type="GO" id="GO:0045944">
    <property type="term" value="P:positive regulation of transcription by RNA polymerase II"/>
    <property type="evidence" value="ECO:0000318"/>
    <property type="project" value="GO_Central"/>
</dbReference>